<dbReference type="PANTHER" id="PTHR43537">
    <property type="entry name" value="TRANSCRIPTIONAL REGULATOR, GNTR FAMILY"/>
    <property type="match status" value="1"/>
</dbReference>
<comment type="caution">
    <text evidence="5">The sequence shown here is derived from an EMBL/GenBank/DDBJ whole genome shotgun (WGS) entry which is preliminary data.</text>
</comment>
<dbReference type="PROSITE" id="PS50949">
    <property type="entry name" value="HTH_GNTR"/>
    <property type="match status" value="1"/>
</dbReference>
<accession>A0ABV6MAK4</accession>
<dbReference type="Proteomes" id="UP001589867">
    <property type="component" value="Unassembled WGS sequence"/>
</dbReference>
<evidence type="ECO:0000256" key="3">
    <source>
        <dbReference type="ARBA" id="ARBA00023163"/>
    </source>
</evidence>
<dbReference type="Pfam" id="PF07729">
    <property type="entry name" value="FCD"/>
    <property type="match status" value="1"/>
</dbReference>
<gene>
    <name evidence="5" type="ORF">ACFFIA_27695</name>
</gene>
<evidence type="ECO:0000256" key="1">
    <source>
        <dbReference type="ARBA" id="ARBA00023015"/>
    </source>
</evidence>
<dbReference type="SUPFAM" id="SSF48008">
    <property type="entry name" value="GntR ligand-binding domain-like"/>
    <property type="match status" value="1"/>
</dbReference>
<name>A0ABV6MAK4_9ACTN</name>
<dbReference type="SUPFAM" id="SSF46785">
    <property type="entry name" value="Winged helix' DNA-binding domain"/>
    <property type="match status" value="1"/>
</dbReference>
<reference evidence="5 6" key="1">
    <citation type="submission" date="2024-09" db="EMBL/GenBank/DDBJ databases">
        <authorList>
            <person name="Sun Q."/>
            <person name="Mori K."/>
        </authorList>
    </citation>
    <scope>NUCLEOTIDE SEQUENCE [LARGE SCALE GENOMIC DNA]</scope>
    <source>
        <strain evidence="5 6">TBRC 3947</strain>
    </source>
</reference>
<dbReference type="InterPro" id="IPR008920">
    <property type="entry name" value="TF_FadR/GntR_C"/>
</dbReference>
<protein>
    <submittedName>
        <fullName evidence="5">GntR family transcriptional regulator</fullName>
    </submittedName>
</protein>
<evidence type="ECO:0000313" key="6">
    <source>
        <dbReference type="Proteomes" id="UP001589867"/>
    </source>
</evidence>
<dbReference type="InterPro" id="IPR011711">
    <property type="entry name" value="GntR_C"/>
</dbReference>
<dbReference type="Pfam" id="PF00392">
    <property type="entry name" value="GntR"/>
    <property type="match status" value="1"/>
</dbReference>
<dbReference type="SMART" id="SM00895">
    <property type="entry name" value="FCD"/>
    <property type="match status" value="1"/>
</dbReference>
<sequence length="231" mass="25100">MFELALRLPPNLADRAAEAVRDGIRTRRFVPTERYSVHQIADLLGVSRSPVREALLKLAEAGLVEFERNRGFRVILPDPHDVAEIFAVRLALEPPAARRAGAAGLDVTDALDALDAALRHDDERAFWAADRLLHDRILRGTGNRRAADIVASLRATTDLLTPPSSPGSRSLRQIRDDHEPVIAAIARGDGTTAEAAMRQHLVDTGRLLVAQVAGLPPHAPAVAEVWNAVVE</sequence>
<proteinExistence type="predicted"/>
<dbReference type="RefSeq" id="WP_377255848.1">
    <property type="nucleotide sequence ID" value="NZ_JBHLUH010000060.1"/>
</dbReference>
<dbReference type="SMART" id="SM00345">
    <property type="entry name" value="HTH_GNTR"/>
    <property type="match status" value="1"/>
</dbReference>
<evidence type="ECO:0000256" key="2">
    <source>
        <dbReference type="ARBA" id="ARBA00023125"/>
    </source>
</evidence>
<dbReference type="InterPro" id="IPR036390">
    <property type="entry name" value="WH_DNA-bd_sf"/>
</dbReference>
<feature type="domain" description="HTH gntR-type" evidence="4">
    <location>
        <begin position="10"/>
        <end position="77"/>
    </location>
</feature>
<dbReference type="PANTHER" id="PTHR43537:SF24">
    <property type="entry name" value="GLUCONATE OPERON TRANSCRIPTIONAL REPRESSOR"/>
    <property type="match status" value="1"/>
</dbReference>
<organism evidence="5 6">
    <name type="scientific">Phytohabitans kaempferiae</name>
    <dbReference type="NCBI Taxonomy" id="1620943"/>
    <lineage>
        <taxon>Bacteria</taxon>
        <taxon>Bacillati</taxon>
        <taxon>Actinomycetota</taxon>
        <taxon>Actinomycetes</taxon>
        <taxon>Micromonosporales</taxon>
        <taxon>Micromonosporaceae</taxon>
    </lineage>
</organism>
<evidence type="ECO:0000259" key="4">
    <source>
        <dbReference type="PROSITE" id="PS50949"/>
    </source>
</evidence>
<dbReference type="Gene3D" id="1.20.120.530">
    <property type="entry name" value="GntR ligand-binding domain-like"/>
    <property type="match status" value="1"/>
</dbReference>
<dbReference type="CDD" id="cd07377">
    <property type="entry name" value="WHTH_GntR"/>
    <property type="match status" value="1"/>
</dbReference>
<evidence type="ECO:0000313" key="5">
    <source>
        <dbReference type="EMBL" id="MFC0531433.1"/>
    </source>
</evidence>
<keyword evidence="1" id="KW-0805">Transcription regulation</keyword>
<dbReference type="InterPro" id="IPR036388">
    <property type="entry name" value="WH-like_DNA-bd_sf"/>
</dbReference>
<dbReference type="InterPro" id="IPR000524">
    <property type="entry name" value="Tscrpt_reg_HTH_GntR"/>
</dbReference>
<keyword evidence="3" id="KW-0804">Transcription</keyword>
<dbReference type="Gene3D" id="1.10.10.10">
    <property type="entry name" value="Winged helix-like DNA-binding domain superfamily/Winged helix DNA-binding domain"/>
    <property type="match status" value="1"/>
</dbReference>
<keyword evidence="6" id="KW-1185">Reference proteome</keyword>
<keyword evidence="2" id="KW-0238">DNA-binding</keyword>
<dbReference type="EMBL" id="JBHLUH010000060">
    <property type="protein sequence ID" value="MFC0531433.1"/>
    <property type="molecule type" value="Genomic_DNA"/>
</dbReference>